<organism evidence="1 2">
    <name type="scientific">Candidatus Electrothrix marina</name>
    <dbReference type="NCBI Taxonomy" id="1859130"/>
    <lineage>
        <taxon>Bacteria</taxon>
        <taxon>Pseudomonadati</taxon>
        <taxon>Thermodesulfobacteriota</taxon>
        <taxon>Desulfobulbia</taxon>
        <taxon>Desulfobulbales</taxon>
        <taxon>Desulfobulbaceae</taxon>
        <taxon>Candidatus Electrothrix</taxon>
    </lineage>
</organism>
<feature type="non-terminal residue" evidence="1">
    <location>
        <position position="63"/>
    </location>
</feature>
<evidence type="ECO:0000313" key="1">
    <source>
        <dbReference type="EMBL" id="RWX50357.1"/>
    </source>
</evidence>
<keyword evidence="2" id="KW-1185">Reference proteome</keyword>
<protein>
    <submittedName>
        <fullName evidence="1">Uncharacterized protein</fullName>
    </submittedName>
</protein>
<dbReference type="Proteomes" id="UP000288892">
    <property type="component" value="Unassembled WGS sequence"/>
</dbReference>
<reference evidence="1 2" key="1">
    <citation type="submission" date="2017-01" db="EMBL/GenBank/DDBJ databases">
        <title>The cable genome- insights into the physiology and evolution of filamentous bacteria capable of sulfide oxidation via long distance electron transfer.</title>
        <authorList>
            <person name="Schreiber L."/>
            <person name="Bjerg J.T."/>
            <person name="Boggild A."/>
            <person name="Van De Vossenberg J."/>
            <person name="Meysman F."/>
            <person name="Nielsen L.P."/>
            <person name="Schramm A."/>
            <person name="Kjeldsen K.U."/>
        </authorList>
    </citation>
    <scope>NUCLEOTIDE SEQUENCE [LARGE SCALE GENOMIC DNA]</scope>
    <source>
        <strain evidence="1">A5</strain>
    </source>
</reference>
<name>A0A444JBG9_9BACT</name>
<sequence>MFWIIVLLSRQRVGRKIFHKELRALKQRNSEGLNVDLCCFGRDDFFERLPKQHGLCVEYLLSN</sequence>
<proteinExistence type="predicted"/>
<comment type="caution">
    <text evidence="1">The sequence shown here is derived from an EMBL/GenBank/DDBJ whole genome shotgun (WGS) entry which is preliminary data.</text>
</comment>
<dbReference type="EMBL" id="MTKS01000333">
    <property type="protein sequence ID" value="RWX50357.1"/>
    <property type="molecule type" value="Genomic_DNA"/>
</dbReference>
<gene>
    <name evidence="1" type="ORF">VU01_13331</name>
</gene>
<dbReference type="AlphaFoldDB" id="A0A444JBG9"/>
<evidence type="ECO:0000313" key="2">
    <source>
        <dbReference type="Proteomes" id="UP000288892"/>
    </source>
</evidence>
<accession>A0A444JBG9</accession>